<evidence type="ECO:0000259" key="2">
    <source>
        <dbReference type="Pfam" id="PF11412"/>
    </source>
</evidence>
<comment type="caution">
    <text evidence="3">The sequence shown here is derived from an EMBL/GenBank/DDBJ whole genome shotgun (WGS) entry which is preliminary data.</text>
</comment>
<dbReference type="Gene3D" id="2.60.40.1250">
    <property type="entry name" value="Thiol:disulfide interchange protein DsbD, N-terminal domain"/>
    <property type="match status" value="1"/>
</dbReference>
<gene>
    <name evidence="3" type="ORF">ENW50_08295</name>
</gene>
<evidence type="ECO:0000313" key="3">
    <source>
        <dbReference type="EMBL" id="HGY94664.1"/>
    </source>
</evidence>
<feature type="signal peptide" evidence="1">
    <location>
        <begin position="1"/>
        <end position="26"/>
    </location>
</feature>
<dbReference type="EMBL" id="DTKL01000053">
    <property type="protein sequence ID" value="HGY94664.1"/>
    <property type="molecule type" value="Genomic_DNA"/>
</dbReference>
<name>A0A7V5CTK4_9BACT</name>
<feature type="domain" description="Thiol:disulfide interchange protein DsbD N-terminal" evidence="2">
    <location>
        <begin position="54"/>
        <end position="167"/>
    </location>
</feature>
<dbReference type="InterPro" id="IPR028250">
    <property type="entry name" value="DsbDN"/>
</dbReference>
<dbReference type="Pfam" id="PF11412">
    <property type="entry name" value="DsbD_N"/>
    <property type="match status" value="1"/>
</dbReference>
<keyword evidence="1" id="KW-0732">Signal</keyword>
<evidence type="ECO:0000256" key="1">
    <source>
        <dbReference type="SAM" id="SignalP"/>
    </source>
</evidence>
<organism evidence="3">
    <name type="scientific">Acidobacterium capsulatum</name>
    <dbReference type="NCBI Taxonomy" id="33075"/>
    <lineage>
        <taxon>Bacteria</taxon>
        <taxon>Pseudomonadati</taxon>
        <taxon>Acidobacteriota</taxon>
        <taxon>Terriglobia</taxon>
        <taxon>Terriglobales</taxon>
        <taxon>Acidobacteriaceae</taxon>
        <taxon>Acidobacterium</taxon>
    </lineage>
</organism>
<dbReference type="InterPro" id="IPR036929">
    <property type="entry name" value="DsbDN_sf"/>
</dbReference>
<dbReference type="AlphaFoldDB" id="A0A7V5CTK4"/>
<feature type="chain" id="PRO_5031193995" evidence="1">
    <location>
        <begin position="27"/>
        <end position="176"/>
    </location>
</feature>
<sequence length="176" mass="19040">MKKSRQAAKWFGAGVVAVALCGVALAQQMHLPWQTGNQNSNAPKQSVEFVYPLQIKVPAGKPTEVALHFRVLPGLHINSHVPSDKSYIPTTLVLPAGSNVKLSSVQFPAGEPFAFKAFPKDKLSVYEGEFTVRAKITATRGDHLLNAALRYQACDSNTNSCYPPRKAPVAIDILGD</sequence>
<reference evidence="3" key="1">
    <citation type="journal article" date="2020" name="mSystems">
        <title>Genome- and Community-Level Interaction Insights into Carbon Utilization and Element Cycling Functions of Hydrothermarchaeota in Hydrothermal Sediment.</title>
        <authorList>
            <person name="Zhou Z."/>
            <person name="Liu Y."/>
            <person name="Xu W."/>
            <person name="Pan J."/>
            <person name="Luo Z.H."/>
            <person name="Li M."/>
        </authorList>
    </citation>
    <scope>NUCLEOTIDE SEQUENCE [LARGE SCALE GENOMIC DNA]</scope>
    <source>
        <strain evidence="3">SpSt-855</strain>
    </source>
</reference>
<protein>
    <submittedName>
        <fullName evidence="3">Disulfide bond formation protein DsbC</fullName>
    </submittedName>
</protein>
<accession>A0A7V5CTK4</accession>
<proteinExistence type="predicted"/>